<name>A0AAD7HP16_9AGAR</name>
<evidence type="ECO:0000313" key="1">
    <source>
        <dbReference type="EMBL" id="KAJ7724874.1"/>
    </source>
</evidence>
<proteinExistence type="predicted"/>
<keyword evidence="2" id="KW-1185">Reference proteome</keyword>
<reference evidence="1" key="1">
    <citation type="submission" date="2023-03" db="EMBL/GenBank/DDBJ databases">
        <title>Massive genome expansion in bonnet fungi (Mycena s.s.) driven by repeated elements and novel gene families across ecological guilds.</title>
        <authorList>
            <consortium name="Lawrence Berkeley National Laboratory"/>
            <person name="Harder C.B."/>
            <person name="Miyauchi S."/>
            <person name="Viragh M."/>
            <person name="Kuo A."/>
            <person name="Thoen E."/>
            <person name="Andreopoulos B."/>
            <person name="Lu D."/>
            <person name="Skrede I."/>
            <person name="Drula E."/>
            <person name="Henrissat B."/>
            <person name="Morin E."/>
            <person name="Kohler A."/>
            <person name="Barry K."/>
            <person name="LaButti K."/>
            <person name="Morin E."/>
            <person name="Salamov A."/>
            <person name="Lipzen A."/>
            <person name="Mereny Z."/>
            <person name="Hegedus B."/>
            <person name="Baldrian P."/>
            <person name="Stursova M."/>
            <person name="Weitz H."/>
            <person name="Taylor A."/>
            <person name="Grigoriev I.V."/>
            <person name="Nagy L.G."/>
            <person name="Martin F."/>
            <person name="Kauserud H."/>
        </authorList>
    </citation>
    <scope>NUCLEOTIDE SEQUENCE</scope>
    <source>
        <strain evidence="1">CBHHK182m</strain>
    </source>
</reference>
<gene>
    <name evidence="1" type="ORF">B0H16DRAFT_1595457</name>
</gene>
<sequence>MLSGFRRSLVSVRPFASVSAASQVLARDARSSFGRVRSADIRGLRSPRNAHSSATAAKQPWPVIFWDASELIYPDEWDHESSQLPGDYNIVPALFKPQMLFPKKSQLWYRFCVAVGDGEYLPMTFLVCGAPASLYLSKKAFAILTEHGRIDRERRMQLPNGHSFEVDNGLNFIGNALALKLGLVRFPAAEYPPEVDWW</sequence>
<accession>A0AAD7HP16</accession>
<protein>
    <submittedName>
        <fullName evidence="1">Uncharacterized protein</fullName>
    </submittedName>
</protein>
<evidence type="ECO:0000313" key="2">
    <source>
        <dbReference type="Proteomes" id="UP001215598"/>
    </source>
</evidence>
<dbReference type="EMBL" id="JARKIB010000198">
    <property type="protein sequence ID" value="KAJ7724874.1"/>
    <property type="molecule type" value="Genomic_DNA"/>
</dbReference>
<dbReference type="AlphaFoldDB" id="A0AAD7HP16"/>
<organism evidence="1 2">
    <name type="scientific">Mycena metata</name>
    <dbReference type="NCBI Taxonomy" id="1033252"/>
    <lineage>
        <taxon>Eukaryota</taxon>
        <taxon>Fungi</taxon>
        <taxon>Dikarya</taxon>
        <taxon>Basidiomycota</taxon>
        <taxon>Agaricomycotina</taxon>
        <taxon>Agaricomycetes</taxon>
        <taxon>Agaricomycetidae</taxon>
        <taxon>Agaricales</taxon>
        <taxon>Marasmiineae</taxon>
        <taxon>Mycenaceae</taxon>
        <taxon>Mycena</taxon>
    </lineage>
</organism>
<dbReference type="Proteomes" id="UP001215598">
    <property type="component" value="Unassembled WGS sequence"/>
</dbReference>
<comment type="caution">
    <text evidence="1">The sequence shown here is derived from an EMBL/GenBank/DDBJ whole genome shotgun (WGS) entry which is preliminary data.</text>
</comment>